<dbReference type="PANTHER" id="PTHR11214:SF3">
    <property type="entry name" value="BETA-1,3-GALACTOSYLTRANSFERASE 6"/>
    <property type="match status" value="1"/>
</dbReference>
<dbReference type="GO" id="GO:0005789">
    <property type="term" value="C:endoplasmic reticulum membrane"/>
    <property type="evidence" value="ECO:0007669"/>
    <property type="project" value="InterPro"/>
</dbReference>
<dbReference type="Gene3D" id="3.90.550.20">
    <property type="match status" value="1"/>
</dbReference>
<dbReference type="InterPro" id="IPR002659">
    <property type="entry name" value="Glyco_trans_31"/>
</dbReference>
<evidence type="ECO:0000256" key="1">
    <source>
        <dbReference type="ARBA" id="ARBA00004323"/>
    </source>
</evidence>
<dbReference type="GO" id="GO:0016758">
    <property type="term" value="F:hexosyltransferase activity"/>
    <property type="evidence" value="ECO:0007669"/>
    <property type="project" value="InterPro"/>
</dbReference>
<dbReference type="PANTHER" id="PTHR11214">
    <property type="entry name" value="BETA-1,3-N-ACETYLGLUCOSAMINYLTRANSFERASE"/>
    <property type="match status" value="1"/>
</dbReference>
<dbReference type="GO" id="GO:0034599">
    <property type="term" value="P:cellular response to oxidative stress"/>
    <property type="evidence" value="ECO:0007669"/>
    <property type="project" value="InterPro"/>
</dbReference>
<evidence type="ECO:0000256" key="2">
    <source>
        <dbReference type="ARBA" id="ARBA00008661"/>
    </source>
</evidence>
<keyword evidence="13" id="KW-1185">Reference proteome</keyword>
<dbReference type="STRING" id="64571.A0A1Y2GMH5"/>
<dbReference type="InterPro" id="IPR029044">
    <property type="entry name" value="Nucleotide-diphossugar_trans"/>
</dbReference>
<dbReference type="InterPro" id="IPR007577">
    <property type="entry name" value="GlycoTrfase_DXD_sugar-bd_CS"/>
</dbReference>
<feature type="transmembrane region" description="Helical" evidence="11">
    <location>
        <begin position="195"/>
        <end position="216"/>
    </location>
</feature>
<keyword evidence="6 11" id="KW-0812">Transmembrane</keyword>
<dbReference type="EMBL" id="MCFF01000019">
    <property type="protein sequence ID" value="ORZ15506.1"/>
    <property type="molecule type" value="Genomic_DNA"/>
</dbReference>
<dbReference type="Pfam" id="PF01762">
    <property type="entry name" value="Galactosyl_T"/>
    <property type="match status" value="1"/>
</dbReference>
<dbReference type="GeneID" id="33563330"/>
<keyword evidence="7" id="KW-0735">Signal-anchor</keyword>
<evidence type="ECO:0000256" key="4">
    <source>
        <dbReference type="ARBA" id="ARBA00022676"/>
    </source>
</evidence>
<name>A0A1Y2GMH5_9FUNG</name>
<keyword evidence="8 11" id="KW-1133">Transmembrane helix</keyword>
<gene>
    <name evidence="12" type="ORF">BCR41DRAFT_322879</name>
</gene>
<evidence type="ECO:0000313" key="12">
    <source>
        <dbReference type="EMBL" id="ORZ15506.1"/>
    </source>
</evidence>
<feature type="transmembrane region" description="Helical" evidence="11">
    <location>
        <begin position="129"/>
        <end position="152"/>
    </location>
</feature>
<evidence type="ECO:0000256" key="9">
    <source>
        <dbReference type="ARBA" id="ARBA00023034"/>
    </source>
</evidence>
<organism evidence="12 13">
    <name type="scientific">Lobosporangium transversale</name>
    <dbReference type="NCBI Taxonomy" id="64571"/>
    <lineage>
        <taxon>Eukaryota</taxon>
        <taxon>Fungi</taxon>
        <taxon>Fungi incertae sedis</taxon>
        <taxon>Mucoromycota</taxon>
        <taxon>Mortierellomycotina</taxon>
        <taxon>Mortierellomycetes</taxon>
        <taxon>Mortierellales</taxon>
        <taxon>Mortierellaceae</taxon>
        <taxon>Lobosporangium</taxon>
    </lineage>
</organism>
<dbReference type="Proteomes" id="UP000193648">
    <property type="component" value="Unassembled WGS sequence"/>
</dbReference>
<keyword evidence="4 12" id="KW-0328">Glycosyltransferase</keyword>
<proteinExistence type="inferred from homology"/>
<dbReference type="OrthoDB" id="2139606at2759"/>
<dbReference type="InParanoid" id="A0A1Y2GMH5"/>
<protein>
    <submittedName>
        <fullName evidence="12">Galactosyltransferase-domain-containing protein</fullName>
    </submittedName>
</protein>
<evidence type="ECO:0000256" key="8">
    <source>
        <dbReference type="ARBA" id="ARBA00022989"/>
    </source>
</evidence>
<comment type="similarity">
    <text evidence="2">Belongs to the glycosyltransferase 31 family.</text>
</comment>
<comment type="similarity">
    <text evidence="3">Belongs to the glycosyltransferase 32 family.</text>
</comment>
<dbReference type="Pfam" id="PF12326">
    <property type="entry name" value="EOS1"/>
    <property type="match status" value="1"/>
</dbReference>
<evidence type="ECO:0000256" key="5">
    <source>
        <dbReference type="ARBA" id="ARBA00022679"/>
    </source>
</evidence>
<dbReference type="AlphaFoldDB" id="A0A1Y2GMH5"/>
<comment type="subcellular location">
    <subcellularLocation>
        <location evidence="1">Golgi apparatus membrane</location>
        <topology evidence="1">Single-pass type II membrane protein</topology>
    </subcellularLocation>
</comment>
<feature type="transmembrane region" description="Helical" evidence="11">
    <location>
        <begin position="20"/>
        <end position="43"/>
    </location>
</feature>
<dbReference type="RefSeq" id="XP_021881254.1">
    <property type="nucleotide sequence ID" value="XM_022021486.1"/>
</dbReference>
<accession>A0A1Y2GMH5</accession>
<dbReference type="InterPro" id="IPR021100">
    <property type="entry name" value="N-glycosylation_EOS1"/>
</dbReference>
<feature type="transmembrane region" description="Helical" evidence="11">
    <location>
        <begin position="101"/>
        <end position="123"/>
    </location>
</feature>
<dbReference type="GO" id="GO:0000139">
    <property type="term" value="C:Golgi membrane"/>
    <property type="evidence" value="ECO:0007669"/>
    <property type="project" value="UniProtKB-SubCell"/>
</dbReference>
<comment type="caution">
    <text evidence="12">The sequence shown here is derived from an EMBL/GenBank/DDBJ whole genome shotgun (WGS) entry which is preliminary data.</text>
</comment>
<dbReference type="SUPFAM" id="SSF53448">
    <property type="entry name" value="Nucleotide-diphospho-sugar transferases"/>
    <property type="match status" value="1"/>
</dbReference>
<feature type="transmembrane region" description="Helical" evidence="11">
    <location>
        <begin position="68"/>
        <end position="89"/>
    </location>
</feature>
<keyword evidence="9" id="KW-0333">Golgi apparatus</keyword>
<evidence type="ECO:0000256" key="10">
    <source>
        <dbReference type="ARBA" id="ARBA00023136"/>
    </source>
</evidence>
<dbReference type="Pfam" id="PF04488">
    <property type="entry name" value="Gly_transf_sug"/>
    <property type="match status" value="1"/>
</dbReference>
<keyword evidence="10 11" id="KW-0472">Membrane</keyword>
<dbReference type="GO" id="GO:0006493">
    <property type="term" value="P:protein O-linked glycosylation"/>
    <property type="evidence" value="ECO:0007669"/>
    <property type="project" value="TreeGrafter"/>
</dbReference>
<dbReference type="Gene3D" id="3.90.550.50">
    <property type="match status" value="1"/>
</dbReference>
<evidence type="ECO:0000256" key="11">
    <source>
        <dbReference type="SAM" id="Phobius"/>
    </source>
</evidence>
<reference evidence="12 13" key="1">
    <citation type="submission" date="2016-07" db="EMBL/GenBank/DDBJ databases">
        <title>Pervasive Adenine N6-methylation of Active Genes in Fungi.</title>
        <authorList>
            <consortium name="DOE Joint Genome Institute"/>
            <person name="Mondo S.J."/>
            <person name="Dannebaum R.O."/>
            <person name="Kuo R.C."/>
            <person name="Labutti K."/>
            <person name="Haridas S."/>
            <person name="Kuo A."/>
            <person name="Salamov A."/>
            <person name="Ahrendt S.R."/>
            <person name="Lipzen A."/>
            <person name="Sullivan W."/>
            <person name="Andreopoulos W.B."/>
            <person name="Clum A."/>
            <person name="Lindquist E."/>
            <person name="Daum C."/>
            <person name="Ramamoorthy G.K."/>
            <person name="Gryganskyi A."/>
            <person name="Culley D."/>
            <person name="Magnuson J.K."/>
            <person name="James T.Y."/>
            <person name="O'Malley M.A."/>
            <person name="Stajich J.E."/>
            <person name="Spatafora J.W."/>
            <person name="Visel A."/>
            <person name="Grigoriev I.V."/>
        </authorList>
    </citation>
    <scope>NUCLEOTIDE SEQUENCE [LARGE SCALE GENOMIC DNA]</scope>
    <source>
        <strain evidence="12 13">NRRL 3116</strain>
    </source>
</reference>
<evidence type="ECO:0000256" key="6">
    <source>
        <dbReference type="ARBA" id="ARBA00022692"/>
    </source>
</evidence>
<evidence type="ECO:0000256" key="7">
    <source>
        <dbReference type="ARBA" id="ARBA00022968"/>
    </source>
</evidence>
<evidence type="ECO:0000256" key="3">
    <source>
        <dbReference type="ARBA" id="ARBA00009003"/>
    </source>
</evidence>
<keyword evidence="5 12" id="KW-0808">Transferase</keyword>
<evidence type="ECO:0000313" key="13">
    <source>
        <dbReference type="Proteomes" id="UP000193648"/>
    </source>
</evidence>
<sequence>MTMPLSRPSLYSVRDIPIKYARVSAILRMLCICPALWGIYIHLQQAKRVQYRDARELMTMKSSALDNYVGILWCMLGGLWGVWFTNNLIRRWFIRYEPRHAIIRLFTLATIFWFSVASFVSYFGVDEPIWPWMAICAILAVAQIIQTIHYRFRGMYKHNSRPLDYDRDRDRDRDYSLPYQHNGNVGSVGLDPRIIILRTVLIPGGVISFLTMMMLLHQNNTRPSSAEILASTGATTIASLNAAKQIMGTAQTQILILILTSWTPKGFQKRQVFRESTLRLLPPSSSQFTFKYKFILGEPPNAKAKEIMGPKIREEQDRHDDLLILPVSDTYEDLSLKVFKALEWSNKFRFDFLCKTDDDIFVRWDVVAQELVDLGPTHYYWRGLGYWDIKPITNPENKNIENHFKLGVFPPFVAGSLYIFSRDVVTLLTYPGPRFFTKNEDQNIGIWLHAYNIKPIHDRRIQQWDVCENDMIAKHFSDSFTPLESMHDMYKNIQEGRPLCHGFRQFYCAACYSCVGRNNHWRDWGVACDSVKGITNINKHGLYQGKAYVDIKDPMPALSKKDEWILPGLLTDASSIYSDTDDWARLHWAIWTTDPATTWQPRHFQAIETLFVHNPNAVLIILSNTLPRDFFAEYTQQGYQLHVLSFSKELLLRRKWFFSPNTEDWLSRWEEWEAAGKFFPVHLADYLRLVALYKYGGLYMDMDALWVRAPGDGMTEFIGSDMSDTESDRAWTLDDKNTYLANGVMRFQRGRSMFRHIADSYFTVTNYDPECFNCGGPKAFTIYVRDHRAALENTGLSILNRAVLYPYNWREVEGAIRRSSNAEEEIQRVEQHGIGLHLYGKVTSRKPIEDGSVVATAIKLWGLDLFTRGSSSSSSAPTLQGPEKLVYPMTKSSSSSSSSLTTSMTPMNSLFEKVPGAFRGIDAVFVRGGTNSATITATATTTEFSNNTLITKRAAILIVVQEGYIVMDASAAGTRRVEMDLGENVTMAQLNTALSRIRYLPPFLPTTITRGNINTNTNRAQQEWDGTDKITIQVTFGDMQRQLVIPVLQKVIKP</sequence>